<evidence type="ECO:0000256" key="5">
    <source>
        <dbReference type="ARBA" id="ARBA00023284"/>
    </source>
</evidence>
<keyword evidence="6" id="KW-0963">Cytoplasm</keyword>
<dbReference type="Pfam" id="PF00462">
    <property type="entry name" value="Glutaredoxin"/>
    <property type="match status" value="1"/>
</dbReference>
<evidence type="ECO:0000256" key="4">
    <source>
        <dbReference type="ARBA" id="ARBA00023157"/>
    </source>
</evidence>
<dbReference type="GO" id="GO:0045454">
    <property type="term" value="P:cell redox homeostasis"/>
    <property type="evidence" value="ECO:0007669"/>
    <property type="project" value="InterPro"/>
</dbReference>
<evidence type="ECO:0000313" key="9">
    <source>
        <dbReference type="Proteomes" id="UP000250079"/>
    </source>
</evidence>
<reference evidence="8 9" key="1">
    <citation type="submission" date="2016-12" db="EMBL/GenBank/DDBJ databases">
        <authorList>
            <person name="Song W.-J."/>
            <person name="Kurnit D.M."/>
        </authorList>
    </citation>
    <scope>NUCLEOTIDE SEQUENCE [LARGE SCALE GENOMIC DNA]</scope>
    <source>
        <strain evidence="8 9">IMCC3135</strain>
    </source>
</reference>
<dbReference type="PANTHER" id="PTHR45694">
    <property type="entry name" value="GLUTAREDOXIN 2"/>
    <property type="match status" value="1"/>
</dbReference>
<dbReference type="Proteomes" id="UP000250079">
    <property type="component" value="Chromosome"/>
</dbReference>
<keyword evidence="2 6" id="KW-0813">Transport</keyword>
<keyword evidence="4" id="KW-1015">Disulfide bond</keyword>
<dbReference type="CDD" id="cd03418">
    <property type="entry name" value="GRX_GRXb_1_3_like"/>
    <property type="match status" value="1"/>
</dbReference>
<keyword evidence="5 6" id="KW-0676">Redox-active center</keyword>
<dbReference type="EMBL" id="CP018632">
    <property type="protein sequence ID" value="ASJ76299.1"/>
    <property type="molecule type" value="Genomic_DNA"/>
</dbReference>
<evidence type="ECO:0000256" key="1">
    <source>
        <dbReference type="ARBA" id="ARBA00007787"/>
    </source>
</evidence>
<dbReference type="InterPro" id="IPR014025">
    <property type="entry name" value="Glutaredoxin_subgr"/>
</dbReference>
<evidence type="ECO:0000256" key="6">
    <source>
        <dbReference type="RuleBase" id="RU364065"/>
    </source>
</evidence>
<dbReference type="GO" id="GO:0005737">
    <property type="term" value="C:cytoplasm"/>
    <property type="evidence" value="ECO:0007669"/>
    <property type="project" value="TreeGrafter"/>
</dbReference>
<protein>
    <recommendedName>
        <fullName evidence="6">Glutaredoxin</fullName>
    </recommendedName>
</protein>
<dbReference type="PRINTS" id="PR00160">
    <property type="entry name" value="GLUTAREDOXIN"/>
</dbReference>
<organism evidence="8 9">
    <name type="scientific">Granulosicoccus antarcticus IMCC3135</name>
    <dbReference type="NCBI Taxonomy" id="1192854"/>
    <lineage>
        <taxon>Bacteria</taxon>
        <taxon>Pseudomonadati</taxon>
        <taxon>Pseudomonadota</taxon>
        <taxon>Gammaproteobacteria</taxon>
        <taxon>Chromatiales</taxon>
        <taxon>Granulosicoccaceae</taxon>
        <taxon>Granulosicoccus</taxon>
    </lineage>
</organism>
<dbReference type="PANTHER" id="PTHR45694:SF18">
    <property type="entry name" value="GLUTAREDOXIN-1-RELATED"/>
    <property type="match status" value="1"/>
</dbReference>
<dbReference type="RefSeq" id="WP_088921094.1">
    <property type="nucleotide sequence ID" value="NZ_CP018632.1"/>
</dbReference>
<dbReference type="AlphaFoldDB" id="A0A2Z2NYB4"/>
<evidence type="ECO:0000313" key="8">
    <source>
        <dbReference type="EMBL" id="ASJ76299.1"/>
    </source>
</evidence>
<dbReference type="InterPro" id="IPR036249">
    <property type="entry name" value="Thioredoxin-like_sf"/>
</dbReference>
<feature type="domain" description="Glutaredoxin" evidence="7">
    <location>
        <begin position="4"/>
        <end position="63"/>
    </location>
</feature>
<dbReference type="GO" id="GO:0015038">
    <property type="term" value="F:glutathione disulfide oxidoreductase activity"/>
    <property type="evidence" value="ECO:0007669"/>
    <property type="project" value="UniProtKB-UniRule"/>
</dbReference>
<dbReference type="InterPro" id="IPR002109">
    <property type="entry name" value="Glutaredoxin"/>
</dbReference>
<dbReference type="PROSITE" id="PS00195">
    <property type="entry name" value="GLUTAREDOXIN_1"/>
    <property type="match status" value="1"/>
</dbReference>
<dbReference type="InterPro" id="IPR011900">
    <property type="entry name" value="GRX_bact"/>
</dbReference>
<proteinExistence type="inferred from homology"/>
<dbReference type="KEGG" id="gai:IMCC3135_31255"/>
<comment type="similarity">
    <text evidence="1 6">Belongs to the glutaredoxin family.</text>
</comment>
<evidence type="ECO:0000256" key="2">
    <source>
        <dbReference type="ARBA" id="ARBA00022448"/>
    </source>
</evidence>
<dbReference type="SUPFAM" id="SSF52833">
    <property type="entry name" value="Thioredoxin-like"/>
    <property type="match status" value="1"/>
</dbReference>
<keyword evidence="3 6" id="KW-0249">Electron transport</keyword>
<dbReference type="GO" id="GO:0034599">
    <property type="term" value="P:cellular response to oxidative stress"/>
    <property type="evidence" value="ECO:0007669"/>
    <property type="project" value="TreeGrafter"/>
</dbReference>
<dbReference type="OrthoDB" id="9814618at2"/>
<name>A0A2Z2NYB4_9GAMM</name>
<sequence>MINVEIYTKGYCPYCHRAKALLDEKGVSYTEYEVSTDQARQQEMRERSGRRTVPQVFINNRHIGGSDDLMAANHSGLLDELLSSHAAKTA</sequence>
<dbReference type="Gene3D" id="3.40.30.10">
    <property type="entry name" value="Glutaredoxin"/>
    <property type="match status" value="1"/>
</dbReference>
<dbReference type="InterPro" id="IPR011767">
    <property type="entry name" value="GLR_AS"/>
</dbReference>
<keyword evidence="9" id="KW-1185">Reference proteome</keyword>
<evidence type="ECO:0000256" key="3">
    <source>
        <dbReference type="ARBA" id="ARBA00022982"/>
    </source>
</evidence>
<comment type="function">
    <text evidence="6">Has a glutathione-disulfide oxidoreductase activity in the presence of NADPH and glutathione reductase. Reduces low molecular weight disulfides and proteins.</text>
</comment>
<evidence type="ECO:0000259" key="7">
    <source>
        <dbReference type="Pfam" id="PF00462"/>
    </source>
</evidence>
<dbReference type="NCBIfam" id="TIGR02181">
    <property type="entry name" value="GRX_bact"/>
    <property type="match status" value="1"/>
</dbReference>
<dbReference type="PROSITE" id="PS51354">
    <property type="entry name" value="GLUTAREDOXIN_2"/>
    <property type="match status" value="1"/>
</dbReference>
<accession>A0A2Z2NYB4</accession>
<gene>
    <name evidence="8" type="primary">grxC_2</name>
    <name evidence="8" type="ORF">IMCC3135_31255</name>
</gene>